<feature type="region of interest" description="Disordered" evidence="1">
    <location>
        <begin position="1"/>
        <end position="45"/>
    </location>
</feature>
<evidence type="ECO:0000256" key="1">
    <source>
        <dbReference type="SAM" id="MobiDB-lite"/>
    </source>
</evidence>
<organism evidence="2 3">
    <name type="scientific">Corynebacterium glucuronolyticum ATCC 51866</name>
    <dbReference type="NCBI Taxonomy" id="548478"/>
    <lineage>
        <taxon>Bacteria</taxon>
        <taxon>Bacillati</taxon>
        <taxon>Actinomycetota</taxon>
        <taxon>Actinomycetes</taxon>
        <taxon>Mycobacteriales</taxon>
        <taxon>Corynebacteriaceae</taxon>
        <taxon>Corynebacterium</taxon>
    </lineage>
</organism>
<keyword evidence="3" id="KW-1185">Reference proteome</keyword>
<proteinExistence type="predicted"/>
<reference evidence="2 3" key="1">
    <citation type="submission" date="2009-01" db="EMBL/GenBank/DDBJ databases">
        <authorList>
            <person name="Qin X."/>
            <person name="Bachman B."/>
            <person name="Battles P."/>
            <person name="Bell A."/>
            <person name="Bess C."/>
            <person name="Bickham C."/>
            <person name="Chaboub L."/>
            <person name="Chen D."/>
            <person name="Coyle M."/>
            <person name="Deiros D.R."/>
            <person name="Dinh H."/>
            <person name="Forbes L."/>
            <person name="Fowler G."/>
            <person name="Francisco L."/>
            <person name="Fu Q."/>
            <person name="Gubbala S."/>
            <person name="Hale W."/>
            <person name="Han Y."/>
            <person name="Hemphill L."/>
            <person name="Highlander S.K."/>
            <person name="Hirani K."/>
            <person name="Hogues M."/>
            <person name="Jackson L."/>
            <person name="Jakkamsetti A."/>
            <person name="Javaid M."/>
            <person name="Jiang H."/>
            <person name="Korchina V."/>
            <person name="Kovar C."/>
            <person name="Lara F."/>
            <person name="Lee S."/>
            <person name="Mata R."/>
            <person name="Mathew T."/>
            <person name="Moen C."/>
            <person name="Morales K."/>
            <person name="Munidasa M."/>
            <person name="Nazareth L."/>
            <person name="Ngo R."/>
            <person name="Nguyen L."/>
            <person name="Okwuonu G."/>
            <person name="Ongeri F."/>
            <person name="Patil S."/>
            <person name="Petrosino J."/>
            <person name="Pham C."/>
            <person name="Pham P."/>
            <person name="Pu L.-L."/>
            <person name="Puazo M."/>
            <person name="Raj R."/>
            <person name="Reid J."/>
            <person name="Rouhana J."/>
            <person name="Saada N."/>
            <person name="Shang Y."/>
            <person name="Simmons D."/>
            <person name="Thornton R."/>
            <person name="Warren J."/>
            <person name="Weissenberger G."/>
            <person name="Zhang J."/>
            <person name="Zhang L."/>
            <person name="Zhou C."/>
            <person name="Zhu D."/>
            <person name="Muzny D."/>
            <person name="Worley K."/>
            <person name="Gibbs R."/>
        </authorList>
    </citation>
    <scope>NUCLEOTIDE SEQUENCE [LARGE SCALE GENOMIC DNA]</scope>
    <source>
        <strain evidence="2 3">ATCC 51866</strain>
    </source>
</reference>
<feature type="compositionally biased region" description="Basic and acidic residues" evidence="1">
    <location>
        <begin position="34"/>
        <end position="45"/>
    </location>
</feature>
<accession>A0ABM9XPF1</accession>
<sequence>MLATHTAENHEAAGCNPNSGHFLVSITPTVSPRNHTDGELIRALA</sequence>
<protein>
    <submittedName>
        <fullName evidence="2">Uncharacterized protein</fullName>
    </submittedName>
</protein>
<comment type="caution">
    <text evidence="2">The sequence shown here is derived from an EMBL/GenBank/DDBJ whole genome shotgun (WGS) entry which is preliminary data.</text>
</comment>
<dbReference type="Proteomes" id="UP000006237">
    <property type="component" value="Unassembled WGS sequence"/>
</dbReference>
<evidence type="ECO:0000313" key="3">
    <source>
        <dbReference type="Proteomes" id="UP000006237"/>
    </source>
</evidence>
<dbReference type="EMBL" id="ACHF01000036">
    <property type="protein sequence ID" value="EEI63049.1"/>
    <property type="molecule type" value="Genomic_DNA"/>
</dbReference>
<evidence type="ECO:0000313" key="2">
    <source>
        <dbReference type="EMBL" id="EEI63049.1"/>
    </source>
</evidence>
<gene>
    <name evidence="2" type="ORF">HMPREF0293_1567</name>
</gene>
<name>A0ABM9XPF1_9CORY</name>